<dbReference type="Proteomes" id="UP000619545">
    <property type="component" value="Unassembled WGS sequence"/>
</dbReference>
<protein>
    <submittedName>
        <fullName evidence="1">Uncharacterized protein</fullName>
    </submittedName>
</protein>
<dbReference type="RefSeq" id="WP_148679435.1">
    <property type="nucleotide sequence ID" value="NZ_DUJS01000004.1"/>
</dbReference>
<organism evidence="1 2">
    <name type="scientific">Methanopyrus kandleri</name>
    <dbReference type="NCBI Taxonomy" id="2320"/>
    <lineage>
        <taxon>Archaea</taxon>
        <taxon>Methanobacteriati</taxon>
        <taxon>Methanobacteriota</taxon>
        <taxon>Methanomada group</taxon>
        <taxon>Methanopyri</taxon>
        <taxon>Methanopyrales</taxon>
        <taxon>Methanopyraceae</taxon>
        <taxon>Methanopyrus</taxon>
    </lineage>
</organism>
<proteinExistence type="predicted"/>
<name>A0A832T9G6_9EURY</name>
<reference evidence="1" key="1">
    <citation type="journal article" date="2020" name="bioRxiv">
        <title>A rank-normalized archaeal taxonomy based on genome phylogeny resolves widespread incomplete and uneven classifications.</title>
        <authorList>
            <person name="Rinke C."/>
            <person name="Chuvochina M."/>
            <person name="Mussig A.J."/>
            <person name="Chaumeil P.-A."/>
            <person name="Waite D.W."/>
            <person name="Whitman W.B."/>
            <person name="Parks D.H."/>
            <person name="Hugenholtz P."/>
        </authorList>
    </citation>
    <scope>NUCLEOTIDE SEQUENCE</scope>
    <source>
        <strain evidence="1">UBA8853</strain>
    </source>
</reference>
<evidence type="ECO:0000313" key="2">
    <source>
        <dbReference type="Proteomes" id="UP000619545"/>
    </source>
</evidence>
<comment type="caution">
    <text evidence="1">The sequence shown here is derived from an EMBL/GenBank/DDBJ whole genome shotgun (WGS) entry which is preliminary data.</text>
</comment>
<evidence type="ECO:0000313" key="1">
    <source>
        <dbReference type="EMBL" id="HII70585.1"/>
    </source>
</evidence>
<dbReference type="AlphaFoldDB" id="A0A832T9G6"/>
<accession>A0A832T9G6</accession>
<sequence>MWEVCTGLSPSAGLHRSDDAYRGLIISGGLGGVFSGIREGAVQVPKWILDVLTGKKLRVHELRAPVWVGHRELMLLSMDVRDDENPLSLTAGVLGLFSAALADVFTWSRGSELSYPLTSANGDAWRVCVDAAVLAVIDAFSSELEVSVEAFVSEAGIPWLATLANNGFRPESVIRGTDEVFVATLLNLLKYEVKHRCGDRWRDVWRRLDR</sequence>
<dbReference type="GeneID" id="1477575"/>
<gene>
    <name evidence="1" type="ORF">HA336_05070</name>
</gene>
<dbReference type="EMBL" id="DUJS01000004">
    <property type="protein sequence ID" value="HII70585.1"/>
    <property type="molecule type" value="Genomic_DNA"/>
</dbReference>